<sequence>MECMANQRKFKSNTGKSSEEMQKCHQGRQFTTSGFRLSQLSSDPFGPGLRSLVDTPGFEDFLLPVVNCLP</sequence>
<dbReference type="WBParaSite" id="ACRNAN_scaffold1946.g12712.t1">
    <property type="protein sequence ID" value="ACRNAN_scaffold1946.g12712.t1"/>
    <property type="gene ID" value="ACRNAN_scaffold1946.g12712"/>
</dbReference>
<keyword evidence="2" id="KW-1185">Reference proteome</keyword>
<dbReference type="AlphaFoldDB" id="A0A914D6U3"/>
<accession>A0A914D6U3</accession>
<reference evidence="3" key="1">
    <citation type="submission" date="2022-11" db="UniProtKB">
        <authorList>
            <consortium name="WormBaseParasite"/>
        </authorList>
    </citation>
    <scope>IDENTIFICATION</scope>
</reference>
<evidence type="ECO:0000313" key="3">
    <source>
        <dbReference type="WBParaSite" id="ACRNAN_scaffold1946.g12712.t1"/>
    </source>
</evidence>
<protein>
    <submittedName>
        <fullName evidence="3">Uncharacterized protein</fullName>
    </submittedName>
</protein>
<dbReference type="Proteomes" id="UP000887540">
    <property type="component" value="Unplaced"/>
</dbReference>
<name>A0A914D6U3_9BILA</name>
<evidence type="ECO:0000256" key="1">
    <source>
        <dbReference type="SAM" id="MobiDB-lite"/>
    </source>
</evidence>
<evidence type="ECO:0000313" key="2">
    <source>
        <dbReference type="Proteomes" id="UP000887540"/>
    </source>
</evidence>
<proteinExistence type="predicted"/>
<organism evidence="2 3">
    <name type="scientific">Acrobeloides nanus</name>
    <dbReference type="NCBI Taxonomy" id="290746"/>
    <lineage>
        <taxon>Eukaryota</taxon>
        <taxon>Metazoa</taxon>
        <taxon>Ecdysozoa</taxon>
        <taxon>Nematoda</taxon>
        <taxon>Chromadorea</taxon>
        <taxon>Rhabditida</taxon>
        <taxon>Tylenchina</taxon>
        <taxon>Cephalobomorpha</taxon>
        <taxon>Cephaloboidea</taxon>
        <taxon>Cephalobidae</taxon>
        <taxon>Acrobeloides</taxon>
    </lineage>
</organism>
<feature type="region of interest" description="Disordered" evidence="1">
    <location>
        <begin position="1"/>
        <end position="25"/>
    </location>
</feature>